<gene>
    <name evidence="1" type="ORF">NSPWAT_1269</name>
</gene>
<dbReference type="RefSeq" id="WP_282011037.1">
    <property type="nucleotide sequence ID" value="NZ_OX336137.1"/>
</dbReference>
<keyword evidence="2" id="KW-1185">Reference proteome</keyword>
<name>A0ABM9HDB8_9BACT</name>
<sequence length="149" mass="17428">MNPTPASSLFLIRRFAFLVLIWQLACPPSLFSLERASIKKFPQKAFPVTNPVDLTTLPLRETFQINHPRFVLQFFFSGPNVLGIIIKRDFRYPIRMRWCFFRDCSESPFDYSAMIADSYAPPLEDGTFEIRFPPQLHYNFQGLHFTTGR</sequence>
<protein>
    <submittedName>
        <fullName evidence="1">Uncharacterized protein</fullName>
    </submittedName>
</protein>
<reference evidence="1 2" key="1">
    <citation type="submission" date="2022-09" db="EMBL/GenBank/DDBJ databases">
        <authorList>
            <person name="Kop L."/>
        </authorList>
    </citation>
    <scope>NUCLEOTIDE SEQUENCE [LARGE SCALE GENOMIC DNA]</scope>
    <source>
        <strain evidence="1 2">347</strain>
    </source>
</reference>
<organism evidence="1 2">
    <name type="scientific">Nitrospina watsonii</name>
    <dbReference type="NCBI Taxonomy" id="1323948"/>
    <lineage>
        <taxon>Bacteria</taxon>
        <taxon>Pseudomonadati</taxon>
        <taxon>Nitrospinota/Tectimicrobiota group</taxon>
        <taxon>Nitrospinota</taxon>
        <taxon>Nitrospinia</taxon>
        <taxon>Nitrospinales</taxon>
        <taxon>Nitrospinaceae</taxon>
        <taxon>Nitrospina</taxon>
    </lineage>
</organism>
<evidence type="ECO:0000313" key="1">
    <source>
        <dbReference type="EMBL" id="CAI2718128.1"/>
    </source>
</evidence>
<proteinExistence type="predicted"/>
<dbReference type="EMBL" id="OX336137">
    <property type="protein sequence ID" value="CAI2718128.1"/>
    <property type="molecule type" value="Genomic_DNA"/>
</dbReference>
<evidence type="ECO:0000313" key="2">
    <source>
        <dbReference type="Proteomes" id="UP001157733"/>
    </source>
</evidence>
<accession>A0ABM9HDB8</accession>
<dbReference type="Proteomes" id="UP001157733">
    <property type="component" value="Chromosome"/>
</dbReference>